<sequence length="205" mass="23460">MPRIEPFERFFERYDTWFDNNKTVYQIELSAIQSLFPSDVAYSLEVGVGTGRFAVPLNIRFGIDPSVNMLKIAGLRGIFPILGVAEYLPFKENQFDVVLMVTSICFVDDILKSFKEAKRVLKNTKGSIVVAFVDRESPLGKTYLLKKYENPFYRDAIFYSATEVLQYLKEAGFQEFCIKQTLMEGNYEGIKEGYGEGSFIVIRAN</sequence>
<evidence type="ECO:0000313" key="3">
    <source>
        <dbReference type="Proteomes" id="UP000093080"/>
    </source>
</evidence>
<dbReference type="GO" id="GO:0008757">
    <property type="term" value="F:S-adenosylmethionine-dependent methyltransferase activity"/>
    <property type="evidence" value="ECO:0007669"/>
    <property type="project" value="InterPro"/>
</dbReference>
<evidence type="ECO:0000259" key="1">
    <source>
        <dbReference type="Pfam" id="PF08241"/>
    </source>
</evidence>
<keyword evidence="2" id="KW-0808">Transferase</keyword>
<dbReference type="InterPro" id="IPR050508">
    <property type="entry name" value="Methyltransf_Superfamily"/>
</dbReference>
<keyword evidence="3" id="KW-1185">Reference proteome</keyword>
<dbReference type="RefSeq" id="WP_067617871.1">
    <property type="nucleotide sequence ID" value="NZ_MAGO01000006.1"/>
</dbReference>
<dbReference type="PANTHER" id="PTHR42912:SF80">
    <property type="entry name" value="METHYLTRANSFERASE DOMAIN-CONTAINING PROTEIN"/>
    <property type="match status" value="1"/>
</dbReference>
<dbReference type="AlphaFoldDB" id="A0A1B9F5F7"/>
<feature type="domain" description="Methyltransferase type 11" evidence="1">
    <location>
        <begin position="44"/>
        <end position="123"/>
    </location>
</feature>
<dbReference type="SUPFAM" id="SSF53335">
    <property type="entry name" value="S-adenosyl-L-methionine-dependent methyltransferases"/>
    <property type="match status" value="1"/>
</dbReference>
<dbReference type="InterPro" id="IPR029063">
    <property type="entry name" value="SAM-dependent_MTases_sf"/>
</dbReference>
<dbReference type="Gene3D" id="3.40.50.150">
    <property type="entry name" value="Vaccinia Virus protein VP39"/>
    <property type="match status" value="1"/>
</dbReference>
<accession>A0A1B9F5F7</accession>
<reference evidence="2 3" key="1">
    <citation type="submission" date="2016-06" db="EMBL/GenBank/DDBJ databases">
        <title>Respiratory ammonification of nitrate coupled to the oxidation of elemental sulfur in deep-sea autotrophic thermophilic bacteria.</title>
        <authorList>
            <person name="Slobodkina G.B."/>
            <person name="Mardanov A.V."/>
            <person name="Ravin N.V."/>
            <person name="Frolova A.A."/>
            <person name="Viryasiv M.B."/>
            <person name="Chernyh N.A."/>
            <person name="Bonch-Osmolovskaya E.A."/>
            <person name="Slobodkin A.I."/>
        </authorList>
    </citation>
    <scope>NUCLEOTIDE SEQUENCE [LARGE SCALE GENOMIC DNA]</scope>
    <source>
        <strain evidence="2 3">S69</strain>
    </source>
</reference>
<organism evidence="2 3">
    <name type="scientific">Dissulfuribacter thermophilus</name>
    <dbReference type="NCBI Taxonomy" id="1156395"/>
    <lineage>
        <taxon>Bacteria</taxon>
        <taxon>Pseudomonadati</taxon>
        <taxon>Thermodesulfobacteriota</taxon>
        <taxon>Dissulfuribacteria</taxon>
        <taxon>Dissulfuribacterales</taxon>
        <taxon>Dissulfuribacteraceae</taxon>
        <taxon>Dissulfuribacter</taxon>
    </lineage>
</organism>
<dbReference type="STRING" id="1156395.DBT_1297"/>
<evidence type="ECO:0000313" key="2">
    <source>
        <dbReference type="EMBL" id="OCC15177.1"/>
    </source>
</evidence>
<dbReference type="InterPro" id="IPR013216">
    <property type="entry name" value="Methyltransf_11"/>
</dbReference>
<dbReference type="PATRIC" id="fig|1156395.6.peg.1311"/>
<proteinExistence type="predicted"/>
<dbReference type="Proteomes" id="UP000093080">
    <property type="component" value="Unassembled WGS sequence"/>
</dbReference>
<protein>
    <submittedName>
        <fullName evidence="2">Methyltransferase TM1293</fullName>
    </submittedName>
</protein>
<dbReference type="CDD" id="cd02440">
    <property type="entry name" value="AdoMet_MTases"/>
    <property type="match status" value="1"/>
</dbReference>
<dbReference type="PANTHER" id="PTHR42912">
    <property type="entry name" value="METHYLTRANSFERASE"/>
    <property type="match status" value="1"/>
</dbReference>
<name>A0A1B9F5F7_9BACT</name>
<gene>
    <name evidence="2" type="ORF">DBT_1297</name>
</gene>
<dbReference type="OrthoDB" id="529208at2"/>
<dbReference type="EMBL" id="MAGO01000006">
    <property type="protein sequence ID" value="OCC15177.1"/>
    <property type="molecule type" value="Genomic_DNA"/>
</dbReference>
<dbReference type="Pfam" id="PF08241">
    <property type="entry name" value="Methyltransf_11"/>
    <property type="match status" value="1"/>
</dbReference>
<dbReference type="GO" id="GO:0032259">
    <property type="term" value="P:methylation"/>
    <property type="evidence" value="ECO:0007669"/>
    <property type="project" value="UniProtKB-KW"/>
</dbReference>
<keyword evidence="2" id="KW-0489">Methyltransferase</keyword>
<comment type="caution">
    <text evidence="2">The sequence shown here is derived from an EMBL/GenBank/DDBJ whole genome shotgun (WGS) entry which is preliminary data.</text>
</comment>